<dbReference type="EMBL" id="BBNQ01000001">
    <property type="protein sequence ID" value="GAL60678.1"/>
    <property type="molecule type" value="Genomic_DNA"/>
</dbReference>
<feature type="domain" description="Band 7" evidence="3">
    <location>
        <begin position="132"/>
        <end position="291"/>
    </location>
</feature>
<dbReference type="CDD" id="cd13438">
    <property type="entry name" value="SPFH_eoslipins_u2"/>
    <property type="match status" value="1"/>
</dbReference>
<dbReference type="Pfam" id="PF01145">
    <property type="entry name" value="Band_7"/>
    <property type="match status" value="1"/>
</dbReference>
<comment type="caution">
    <text evidence="4">The sequence shown here is derived from an EMBL/GenBank/DDBJ whole genome shotgun (WGS) entry which is preliminary data.</text>
</comment>
<dbReference type="AlphaFoldDB" id="A0A090V952"/>
<accession>A0A090V952</accession>
<dbReference type="RefSeq" id="WP_042502378.1">
    <property type="nucleotide sequence ID" value="NZ_BBNQ01000001.1"/>
</dbReference>
<evidence type="ECO:0000256" key="1">
    <source>
        <dbReference type="ARBA" id="ARBA00004167"/>
    </source>
</evidence>
<name>A0A090V952_9FLAO</name>
<gene>
    <name evidence="4" type="ORF">JCM19300_3616</name>
</gene>
<dbReference type="SMART" id="SM00244">
    <property type="entry name" value="PHB"/>
    <property type="match status" value="1"/>
</dbReference>
<protein>
    <submittedName>
        <fullName evidence="4">Putative stomatin/prohibitin-family membrane protease subunit PA4582</fullName>
    </submittedName>
</protein>
<sequence>MKRVRIHAGKVGLVFKNGNYKCVITQGLHWLKFNEHVIVYSLDLAFNTPTALEILLKDQTLADMLHVINVEDNQMVLVYSNNNFKNVLTAGRHTFWRDLVSYRFITVDLSDITIPETINKALYTNNALRLHIRTFEVAAHEKAVLIIDDTFDKILDHGTYHYWRNNQTIKIAKADLRQLQLEVGGQELLTKDKATVRINFYAQYKVTDIETALLRNKDYEKQLYTNLQLALRSFIGAYTLDELLDQKDNIAKAVVEDVQTQAQKLGVTVLHAGLRDVILPGDMKEIMNQVLIAQKKAQANVVTRREETASTRSLLNTAKLMEDNSMLFKLKEMEYVEKIADKIGEITVAGNGNVIEQLKDIFSVNK</sequence>
<evidence type="ECO:0000313" key="4">
    <source>
        <dbReference type="EMBL" id="GAL60678.1"/>
    </source>
</evidence>
<comment type="subcellular location">
    <subcellularLocation>
        <location evidence="1">Membrane</location>
        <topology evidence="1">Single-pass membrane protein</topology>
    </subcellularLocation>
</comment>
<dbReference type="PANTHER" id="PTHR10264">
    <property type="entry name" value="BAND 7 PROTEIN-RELATED"/>
    <property type="match status" value="1"/>
</dbReference>
<dbReference type="GO" id="GO:0008233">
    <property type="term" value="F:peptidase activity"/>
    <property type="evidence" value="ECO:0007669"/>
    <property type="project" value="UniProtKB-KW"/>
</dbReference>
<dbReference type="OrthoDB" id="5501731at2"/>
<dbReference type="Proteomes" id="UP000029644">
    <property type="component" value="Unassembled WGS sequence"/>
</dbReference>
<proteinExistence type="inferred from homology"/>
<dbReference type="Gene3D" id="3.30.479.30">
    <property type="entry name" value="Band 7 domain"/>
    <property type="match status" value="1"/>
</dbReference>
<dbReference type="PRINTS" id="PR00721">
    <property type="entry name" value="STOMATIN"/>
</dbReference>
<dbReference type="GO" id="GO:0005886">
    <property type="term" value="C:plasma membrane"/>
    <property type="evidence" value="ECO:0007669"/>
    <property type="project" value="InterPro"/>
</dbReference>
<evidence type="ECO:0000259" key="3">
    <source>
        <dbReference type="SMART" id="SM00244"/>
    </source>
</evidence>
<organism evidence="4 5">
    <name type="scientific">Algibacter lectus</name>
    <dbReference type="NCBI Taxonomy" id="221126"/>
    <lineage>
        <taxon>Bacteria</taxon>
        <taxon>Pseudomonadati</taxon>
        <taxon>Bacteroidota</taxon>
        <taxon>Flavobacteriia</taxon>
        <taxon>Flavobacteriales</taxon>
        <taxon>Flavobacteriaceae</taxon>
        <taxon>Algibacter</taxon>
    </lineage>
</organism>
<reference evidence="4 5" key="1">
    <citation type="journal article" date="2014" name="Genome Announc.">
        <title>Draft Genome Sequences of Marine Flavobacterium Algibacter lectus Strains SS8 and NR4.</title>
        <authorList>
            <person name="Takatani N."/>
            <person name="Nakanishi M."/>
            <person name="Meirelles P."/>
            <person name="Mino S."/>
            <person name="Suda W."/>
            <person name="Oshima K."/>
            <person name="Hattori M."/>
            <person name="Ohkuma M."/>
            <person name="Hosokawa M."/>
            <person name="Miyashita K."/>
            <person name="Thompson F.L."/>
            <person name="Niwa A."/>
            <person name="Sawabe T."/>
            <person name="Sawabe T."/>
        </authorList>
    </citation>
    <scope>NUCLEOTIDE SEQUENCE [LARGE SCALE GENOMIC DNA]</scope>
    <source>
        <strain evidence="4 5">JCM 19300</strain>
    </source>
</reference>
<keyword evidence="4" id="KW-0645">Protease</keyword>
<dbReference type="PANTHER" id="PTHR10264:SF83">
    <property type="entry name" value="BLL5629 PROTEIN"/>
    <property type="match status" value="1"/>
</dbReference>
<dbReference type="SUPFAM" id="SSF117892">
    <property type="entry name" value="Band 7/SPFH domain"/>
    <property type="match status" value="1"/>
</dbReference>
<dbReference type="InterPro" id="IPR043202">
    <property type="entry name" value="Band-7_stomatin-like"/>
</dbReference>
<keyword evidence="4" id="KW-0378">Hydrolase</keyword>
<dbReference type="InterPro" id="IPR036013">
    <property type="entry name" value="Band_7/SPFH_dom_sf"/>
</dbReference>
<dbReference type="InterPro" id="IPR001972">
    <property type="entry name" value="Stomatin_HflK_fam"/>
</dbReference>
<evidence type="ECO:0000256" key="2">
    <source>
        <dbReference type="ARBA" id="ARBA00008164"/>
    </source>
</evidence>
<evidence type="ECO:0000313" key="5">
    <source>
        <dbReference type="Proteomes" id="UP000029644"/>
    </source>
</evidence>
<dbReference type="InterPro" id="IPR001107">
    <property type="entry name" value="Band_7"/>
</dbReference>
<comment type="similarity">
    <text evidence="2">Belongs to the band 7/mec-2 family.</text>
</comment>
<dbReference type="GO" id="GO:0006508">
    <property type="term" value="P:proteolysis"/>
    <property type="evidence" value="ECO:0007669"/>
    <property type="project" value="UniProtKB-KW"/>
</dbReference>